<organism evidence="1 2">
    <name type="scientific">Senna tora</name>
    <dbReference type="NCBI Taxonomy" id="362788"/>
    <lineage>
        <taxon>Eukaryota</taxon>
        <taxon>Viridiplantae</taxon>
        <taxon>Streptophyta</taxon>
        <taxon>Embryophyta</taxon>
        <taxon>Tracheophyta</taxon>
        <taxon>Spermatophyta</taxon>
        <taxon>Magnoliopsida</taxon>
        <taxon>eudicotyledons</taxon>
        <taxon>Gunneridae</taxon>
        <taxon>Pentapetalae</taxon>
        <taxon>rosids</taxon>
        <taxon>fabids</taxon>
        <taxon>Fabales</taxon>
        <taxon>Fabaceae</taxon>
        <taxon>Caesalpinioideae</taxon>
        <taxon>Cassia clade</taxon>
        <taxon>Senna</taxon>
    </lineage>
</organism>
<dbReference type="Proteomes" id="UP000634136">
    <property type="component" value="Unassembled WGS sequence"/>
</dbReference>
<name>A0A834TDU5_9FABA</name>
<evidence type="ECO:0000313" key="1">
    <source>
        <dbReference type="EMBL" id="KAF7819361.1"/>
    </source>
</evidence>
<reference evidence="1" key="1">
    <citation type="submission" date="2020-09" db="EMBL/GenBank/DDBJ databases">
        <title>Genome-Enabled Discovery of Anthraquinone Biosynthesis in Senna tora.</title>
        <authorList>
            <person name="Kang S.-H."/>
            <person name="Pandey R.P."/>
            <person name="Lee C.-M."/>
            <person name="Sim J.-S."/>
            <person name="Jeong J.-T."/>
            <person name="Choi B.-S."/>
            <person name="Jung M."/>
            <person name="Ginzburg D."/>
            <person name="Zhao K."/>
            <person name="Won S.Y."/>
            <person name="Oh T.-J."/>
            <person name="Yu Y."/>
            <person name="Kim N.-H."/>
            <person name="Lee O.R."/>
            <person name="Lee T.-H."/>
            <person name="Bashyal P."/>
            <person name="Kim T.-S."/>
            <person name="Lee W.-H."/>
            <person name="Kawkins C."/>
            <person name="Kim C.-K."/>
            <person name="Kim J.S."/>
            <person name="Ahn B.O."/>
            <person name="Rhee S.Y."/>
            <person name="Sohng J.K."/>
        </authorList>
    </citation>
    <scope>NUCLEOTIDE SEQUENCE</scope>
    <source>
        <tissue evidence="1">Leaf</tissue>
    </source>
</reference>
<accession>A0A834TDU5</accession>
<dbReference type="AlphaFoldDB" id="A0A834TDU5"/>
<proteinExistence type="predicted"/>
<gene>
    <name evidence="1" type="ORF">G2W53_024816</name>
</gene>
<comment type="caution">
    <text evidence="1">The sequence shown here is derived from an EMBL/GenBank/DDBJ whole genome shotgun (WGS) entry which is preliminary data.</text>
</comment>
<evidence type="ECO:0000313" key="2">
    <source>
        <dbReference type="Proteomes" id="UP000634136"/>
    </source>
</evidence>
<keyword evidence="2" id="KW-1185">Reference proteome</keyword>
<dbReference type="EMBL" id="JAAIUW010000008">
    <property type="protein sequence ID" value="KAF7819361.1"/>
    <property type="molecule type" value="Genomic_DNA"/>
</dbReference>
<sequence length="54" mass="5974">MGKKEIKNRGGPHKWLGDVTHLSISMMKARKKQCQKANPLPLPATVALLMPHVS</sequence>
<protein>
    <submittedName>
        <fullName evidence="1">Uncharacterized protein</fullName>
    </submittedName>
</protein>